<proteinExistence type="predicted"/>
<dbReference type="RefSeq" id="WP_244076712.1">
    <property type="nucleotide sequence ID" value="NZ_AP025581.1"/>
</dbReference>
<dbReference type="AlphaFoldDB" id="A0AA37KRB5"/>
<comment type="caution">
    <text evidence="1">The sequence shown here is derived from an EMBL/GenBank/DDBJ whole genome shotgun (WGS) entry which is preliminary data.</text>
</comment>
<dbReference type="EMBL" id="BQOL01000001">
    <property type="protein sequence ID" value="GKI19453.1"/>
    <property type="molecule type" value="Genomic_DNA"/>
</dbReference>
<organism evidence="1 2">
    <name type="scientific">Alistipes finegoldii</name>
    <dbReference type="NCBI Taxonomy" id="214856"/>
    <lineage>
        <taxon>Bacteria</taxon>
        <taxon>Pseudomonadati</taxon>
        <taxon>Bacteroidota</taxon>
        <taxon>Bacteroidia</taxon>
        <taxon>Bacteroidales</taxon>
        <taxon>Rikenellaceae</taxon>
        <taxon>Alistipes</taxon>
    </lineage>
</organism>
<gene>
    <name evidence="1" type="ORF">CE91St16_23610</name>
</gene>
<accession>A0AA37KRB5</accession>
<evidence type="ECO:0000313" key="1">
    <source>
        <dbReference type="EMBL" id="GKI19453.1"/>
    </source>
</evidence>
<reference evidence="1" key="1">
    <citation type="submission" date="2022-01" db="EMBL/GenBank/DDBJ databases">
        <title>Novel bile acid biosynthetic pathways are enriched in the microbiome of centenarians.</title>
        <authorList>
            <person name="Sato Y."/>
            <person name="Atarashi K."/>
            <person name="Plichta R.D."/>
            <person name="Arai Y."/>
            <person name="Sasajima S."/>
            <person name="Kearney M.S."/>
            <person name="Suda W."/>
            <person name="Takeshita K."/>
            <person name="Sasaki T."/>
            <person name="Okamoto S."/>
            <person name="Skelly N.A."/>
            <person name="Okamura Y."/>
            <person name="Vlamakis H."/>
            <person name="Li Y."/>
            <person name="Tanoue T."/>
            <person name="Takei H."/>
            <person name="Nittono H."/>
            <person name="Narushima S."/>
            <person name="Irie J."/>
            <person name="Itoh H."/>
            <person name="Moriya K."/>
            <person name="Sugiura Y."/>
            <person name="Suematsu M."/>
            <person name="Moritoki N."/>
            <person name="Shibata S."/>
            <person name="Littman R.D."/>
            <person name="Fischbach A.M."/>
            <person name="Uwamino Y."/>
            <person name="Inoue T."/>
            <person name="Honda A."/>
            <person name="Hattori M."/>
            <person name="Murai T."/>
            <person name="Xavier J.R."/>
            <person name="Hirose N."/>
            <person name="Honda K."/>
        </authorList>
    </citation>
    <scope>NUCLEOTIDE SEQUENCE</scope>
    <source>
        <strain evidence="1">CE91-St16</strain>
    </source>
</reference>
<sequence>MKKLKEMDKHMKRWIVILITALAAMLAVDVCAQEPQRGVKISGGADIVSGYVWRGVWESGACIQPVMTLSAGNFSATAWGSVDFAATSYKEMDLTLAYALGPVTFSLADLYWEGGAGDRSTISRNYFRFGADSPHRVEAGVAWCISPEAPVTLAWNTVLFGAADVNAEGKRAYATYIEASYPFTVKTVGMKAGVGVVPWNAVGTYGIDRDFYVQNVFVSAAKSWEILKSMQLGISTSLSWNPAAEDVNFTGGISLRM</sequence>
<evidence type="ECO:0000313" key="2">
    <source>
        <dbReference type="Proteomes" id="UP001055105"/>
    </source>
</evidence>
<name>A0AA37KRB5_9BACT</name>
<protein>
    <submittedName>
        <fullName evidence="1">Uncharacterized protein</fullName>
    </submittedName>
</protein>
<dbReference type="Proteomes" id="UP001055105">
    <property type="component" value="Unassembled WGS sequence"/>
</dbReference>